<protein>
    <submittedName>
        <fullName evidence="1">Uncharacterized protein</fullName>
    </submittedName>
</protein>
<dbReference type="Proteomes" id="UP000002215">
    <property type="component" value="Chromosome"/>
</dbReference>
<accession>A0A979G738</accession>
<evidence type="ECO:0000313" key="2">
    <source>
        <dbReference type="Proteomes" id="UP000002215"/>
    </source>
</evidence>
<evidence type="ECO:0000313" key="1">
    <source>
        <dbReference type="EMBL" id="ACU62084.1"/>
    </source>
</evidence>
<sequence length="119" mass="13833">MIFVPLDINFDFFSQITNKKGYRIYQAPGYDDAKYAQGDSAVLNLHYLDSKSKSDAILSEKVHLVRVKVVYTENKKSLSNEKAEIRFDFQDKLYSFTAYANRYLQVYQVVGVISKLDRK</sequence>
<dbReference type="EMBL" id="CP001699">
    <property type="protein sequence ID" value="ACU62084.1"/>
    <property type="molecule type" value="Genomic_DNA"/>
</dbReference>
<reference evidence="1 2" key="2">
    <citation type="journal article" date="2010" name="Stand. Genomic Sci.">
        <title>Complete genome sequence of Chitinophaga pinensis type strain (UQM 2034).</title>
        <authorList>
            <person name="Glavina Del Rio T."/>
            <person name="Abt B."/>
            <person name="Spring S."/>
            <person name="Lapidus A."/>
            <person name="Nolan M."/>
            <person name="Tice H."/>
            <person name="Copeland A."/>
            <person name="Cheng J.F."/>
            <person name="Chen F."/>
            <person name="Bruce D."/>
            <person name="Goodwin L."/>
            <person name="Pitluck S."/>
            <person name="Ivanova N."/>
            <person name="Mavromatis K."/>
            <person name="Mikhailova N."/>
            <person name="Pati A."/>
            <person name="Chen A."/>
            <person name="Palaniappan K."/>
            <person name="Land M."/>
            <person name="Hauser L."/>
            <person name="Chang Y.J."/>
            <person name="Jeffries C.D."/>
            <person name="Chain P."/>
            <person name="Saunders E."/>
            <person name="Detter J.C."/>
            <person name="Brettin T."/>
            <person name="Rohde M."/>
            <person name="Goker M."/>
            <person name="Bristow J."/>
            <person name="Eisen J.A."/>
            <person name="Markowitz V."/>
            <person name="Hugenholtz P."/>
            <person name="Kyrpides N.C."/>
            <person name="Klenk H.P."/>
            <person name="Lucas S."/>
        </authorList>
    </citation>
    <scope>NUCLEOTIDE SEQUENCE [LARGE SCALE GENOMIC DNA]</scope>
    <source>
        <strain evidence="2">ATCC 43595 / DSM 2588 / LMG 13176 / NBRC 15968 / NCIMB 11800 / UQM 2034</strain>
    </source>
</reference>
<dbReference type="KEGG" id="cpi:Cpin_4645"/>
<gene>
    <name evidence="1" type="ordered locus">Cpin_4645</name>
</gene>
<name>A0A979G738_CHIPD</name>
<reference evidence="2" key="1">
    <citation type="submission" date="2009-08" db="EMBL/GenBank/DDBJ databases">
        <title>The complete genome of Chitinophaga pinensis DSM 2588.</title>
        <authorList>
            <consortium name="US DOE Joint Genome Institute (JGI-PGF)"/>
            <person name="Lucas S."/>
            <person name="Copeland A."/>
            <person name="Lapidus A."/>
            <person name="Glavina del Rio T."/>
            <person name="Dalin E."/>
            <person name="Tice H."/>
            <person name="Bruce D."/>
            <person name="Goodwin L."/>
            <person name="Pitluck S."/>
            <person name="Kyrpides N."/>
            <person name="Mavromatis K."/>
            <person name="Ivanova N."/>
            <person name="Mikhailova N."/>
            <person name="Sims D."/>
            <person name="Meinche L."/>
            <person name="Brettin T."/>
            <person name="Detter J.C."/>
            <person name="Han C."/>
            <person name="Larimer F."/>
            <person name="Land M."/>
            <person name="Hauser L."/>
            <person name="Markowitz V."/>
            <person name="Cheng J.-F."/>
            <person name="Hugenholtz P."/>
            <person name="Woyke T."/>
            <person name="Wu D."/>
            <person name="Spring S."/>
            <person name="Klenk H.-P."/>
            <person name="Eisen J.A."/>
        </authorList>
    </citation>
    <scope>NUCLEOTIDE SEQUENCE [LARGE SCALE GENOMIC DNA]</scope>
    <source>
        <strain evidence="2">ATCC 43595 / DSM 2588 / LMG 13176 / NBRC 15968 / NCIMB 11800 / UQM 2034</strain>
    </source>
</reference>
<dbReference type="AlphaFoldDB" id="A0A979G738"/>
<proteinExistence type="predicted"/>
<organism evidence="1 2">
    <name type="scientific">Chitinophaga pinensis (strain ATCC 43595 / DSM 2588 / LMG 13176 / NBRC 15968 / NCIMB 11800 / UQM 2034)</name>
    <dbReference type="NCBI Taxonomy" id="485918"/>
    <lineage>
        <taxon>Bacteria</taxon>
        <taxon>Pseudomonadati</taxon>
        <taxon>Bacteroidota</taxon>
        <taxon>Chitinophagia</taxon>
        <taxon>Chitinophagales</taxon>
        <taxon>Chitinophagaceae</taxon>
        <taxon>Chitinophaga</taxon>
    </lineage>
</organism>